<dbReference type="Gene3D" id="1.10.10.10">
    <property type="entry name" value="Winged helix-like DNA-binding domain superfamily/Winged helix DNA-binding domain"/>
    <property type="match status" value="1"/>
</dbReference>
<dbReference type="SUPFAM" id="SSF46785">
    <property type="entry name" value="Winged helix' DNA-binding domain"/>
    <property type="match status" value="1"/>
</dbReference>
<organism evidence="2 3">
    <name type="scientific">Microbispora amethystogenes</name>
    <dbReference type="NCBI Taxonomy" id="1427754"/>
    <lineage>
        <taxon>Bacteria</taxon>
        <taxon>Bacillati</taxon>
        <taxon>Actinomycetota</taxon>
        <taxon>Actinomycetes</taxon>
        <taxon>Streptosporangiales</taxon>
        <taxon>Streptosporangiaceae</taxon>
        <taxon>Microbispora</taxon>
    </lineage>
</organism>
<name>A0ABQ4F9H7_9ACTN</name>
<dbReference type="PANTHER" id="PTHR33164:SF106">
    <property type="entry name" value="TRANSCRIPTIONAL REGULATORY PROTEIN"/>
    <property type="match status" value="1"/>
</dbReference>
<dbReference type="PROSITE" id="PS50995">
    <property type="entry name" value="HTH_MARR_2"/>
    <property type="match status" value="1"/>
</dbReference>
<accession>A0ABQ4F9H7</accession>
<dbReference type="InterPro" id="IPR039422">
    <property type="entry name" value="MarR/SlyA-like"/>
</dbReference>
<gene>
    <name evidence="2" type="ORF">Mam01_16480</name>
</gene>
<proteinExistence type="predicted"/>
<dbReference type="InterPro" id="IPR036388">
    <property type="entry name" value="WH-like_DNA-bd_sf"/>
</dbReference>
<feature type="domain" description="HTH marR-type" evidence="1">
    <location>
        <begin position="22"/>
        <end position="158"/>
    </location>
</feature>
<evidence type="ECO:0000259" key="1">
    <source>
        <dbReference type="PROSITE" id="PS50995"/>
    </source>
</evidence>
<dbReference type="Pfam" id="PF12802">
    <property type="entry name" value="MarR_2"/>
    <property type="match status" value="1"/>
</dbReference>
<evidence type="ECO:0000313" key="2">
    <source>
        <dbReference type="EMBL" id="GIH31484.1"/>
    </source>
</evidence>
<comment type="caution">
    <text evidence="2">The sequence shown here is derived from an EMBL/GenBank/DDBJ whole genome shotgun (WGS) entry which is preliminary data.</text>
</comment>
<dbReference type="PANTHER" id="PTHR33164">
    <property type="entry name" value="TRANSCRIPTIONAL REGULATOR, MARR FAMILY"/>
    <property type="match status" value="1"/>
</dbReference>
<protein>
    <recommendedName>
        <fullName evidence="1">HTH marR-type domain-containing protein</fullName>
    </recommendedName>
</protein>
<reference evidence="2 3" key="1">
    <citation type="submission" date="2021-01" db="EMBL/GenBank/DDBJ databases">
        <title>Whole genome shotgun sequence of Microbispora amethystogenes NBRC 101907.</title>
        <authorList>
            <person name="Komaki H."/>
            <person name="Tamura T."/>
        </authorList>
    </citation>
    <scope>NUCLEOTIDE SEQUENCE [LARGE SCALE GENOMIC DNA]</scope>
    <source>
        <strain evidence="2 3">NBRC 101907</strain>
    </source>
</reference>
<dbReference type="SMART" id="SM00347">
    <property type="entry name" value="HTH_MARR"/>
    <property type="match status" value="1"/>
</dbReference>
<evidence type="ECO:0000313" key="3">
    <source>
        <dbReference type="Proteomes" id="UP000651728"/>
    </source>
</evidence>
<sequence>MEPGVVGNAGGVVRVAEETIDPFELMNLMRRLNVEVDRFAEHFAVGHGLHRTDLNALTVIMDASREGRPLTPGALGAALNLSAPATSALINRLEQAGHLTRHRSTGDRRKVELAMHEQAAALAGRFFAPLGRRMSAALDEFTPEERRVIGRFLDRSIEATVAARQETAGEGS</sequence>
<keyword evidence="3" id="KW-1185">Reference proteome</keyword>
<dbReference type="EMBL" id="BOOB01000011">
    <property type="protein sequence ID" value="GIH31484.1"/>
    <property type="molecule type" value="Genomic_DNA"/>
</dbReference>
<dbReference type="InterPro" id="IPR000835">
    <property type="entry name" value="HTH_MarR-typ"/>
</dbReference>
<dbReference type="InterPro" id="IPR036390">
    <property type="entry name" value="WH_DNA-bd_sf"/>
</dbReference>
<dbReference type="Proteomes" id="UP000651728">
    <property type="component" value="Unassembled WGS sequence"/>
</dbReference>